<dbReference type="HOGENOM" id="CLU_567166_0_0_6"/>
<proteinExistence type="predicted"/>
<name>G9ES66_9GAMM</name>
<dbReference type="EMBL" id="JH413843">
    <property type="protein sequence ID" value="EHL29847.1"/>
    <property type="molecule type" value="Genomic_DNA"/>
</dbReference>
<keyword evidence="1" id="KW-1133">Transmembrane helix</keyword>
<feature type="transmembrane region" description="Helical" evidence="1">
    <location>
        <begin position="274"/>
        <end position="295"/>
    </location>
</feature>
<feature type="transmembrane region" description="Helical" evidence="1">
    <location>
        <begin position="316"/>
        <end position="336"/>
    </location>
</feature>
<feature type="transmembrane region" description="Helical" evidence="1">
    <location>
        <begin position="241"/>
        <end position="262"/>
    </location>
</feature>
<reference evidence="2 3" key="1">
    <citation type="journal article" date="2011" name="BMC Genomics">
        <title>Insight into cross-talk between intra-amoebal pathogens.</title>
        <authorList>
            <person name="Gimenez G."/>
            <person name="Bertelli C."/>
            <person name="Moliner C."/>
            <person name="Robert C."/>
            <person name="Raoult D."/>
            <person name="Fournier P.E."/>
            <person name="Greub G."/>
        </authorList>
    </citation>
    <scope>NUCLEOTIDE SEQUENCE [LARGE SCALE GENOMIC DNA]</scope>
    <source>
        <strain evidence="2 3">LLAP12</strain>
    </source>
</reference>
<evidence type="ECO:0000313" key="3">
    <source>
        <dbReference type="Proteomes" id="UP000002770"/>
    </source>
</evidence>
<protein>
    <recommendedName>
        <fullName evidence="4">J domain-containing protein</fullName>
    </recommendedName>
</protein>
<dbReference type="AlphaFoldDB" id="G9ES66"/>
<keyword evidence="3" id="KW-1185">Reference proteome</keyword>
<evidence type="ECO:0000256" key="1">
    <source>
        <dbReference type="SAM" id="Phobius"/>
    </source>
</evidence>
<keyword evidence="1" id="KW-0812">Transmembrane</keyword>
<gene>
    <name evidence="2" type="ORF">LDG_8139</name>
</gene>
<dbReference type="eggNOG" id="ENOG5031DMY">
    <property type="taxonomic scope" value="Bacteria"/>
</dbReference>
<evidence type="ECO:0008006" key="4">
    <source>
        <dbReference type="Google" id="ProtNLM"/>
    </source>
</evidence>
<accession>G9ES66</accession>
<dbReference type="Proteomes" id="UP000002770">
    <property type="component" value="Unassembled WGS sequence"/>
</dbReference>
<organism evidence="2 3">
    <name type="scientific">Legionella drancourtii LLAP12</name>
    <dbReference type="NCBI Taxonomy" id="658187"/>
    <lineage>
        <taxon>Bacteria</taxon>
        <taxon>Pseudomonadati</taxon>
        <taxon>Pseudomonadota</taxon>
        <taxon>Gammaproteobacteria</taxon>
        <taxon>Legionellales</taxon>
        <taxon>Legionellaceae</taxon>
        <taxon>Legionella</taxon>
    </lineage>
</organism>
<dbReference type="InParanoid" id="G9ES66"/>
<evidence type="ECO:0000313" key="2">
    <source>
        <dbReference type="EMBL" id="EHL29847.1"/>
    </source>
</evidence>
<sequence length="481" mass="53302">MDMSRPDLKFSEAEIKKAYKIRALRFHPDSQLRFATPIPTESCNVLVNDIVLARDYMLEGKDNIPGKAFVEKSQNFAGTDSLAMIIGALNALKAGATTLAFAVPWLSRFSNNYLMIGLMSTFLNGQLNLRYINLLSKPLAAIRPLLQDVDGSTAVDFLRRLKSALTANDNLDLENLINELKTKLPKSMTEHPQFDTLLVTIKETGTELNKLLDDAFIDHVQHILKFWPQFIVNVPSWKHIIGVYFTSLIITSSNALHSLNALKVITEIILEQKGILALVLTVLPLTLLSAVMLPLSILSQALKQLAWIALKAAYQVLVNGFSLLVSVINLLRSFSADSDLSFSREAVVLLESMFNLTVRLSINILIGGLDAAIYVFTSKSPLSSLLDSINTAFDALFNHLRPESGFIKIEADARALDRIPAPDSAQEPLPAATQEPPAFAFFTNPNLSLHNQEDVWLNQLLASFAHENRDDKDAQTSPMMM</sequence>
<dbReference type="STRING" id="658187.LDG_8139"/>
<keyword evidence="1" id="KW-0472">Membrane</keyword>